<dbReference type="Proteomes" id="UP001431783">
    <property type="component" value="Unassembled WGS sequence"/>
</dbReference>
<organism evidence="2 3">
    <name type="scientific">Henosepilachna vigintioctopunctata</name>
    <dbReference type="NCBI Taxonomy" id="420089"/>
    <lineage>
        <taxon>Eukaryota</taxon>
        <taxon>Metazoa</taxon>
        <taxon>Ecdysozoa</taxon>
        <taxon>Arthropoda</taxon>
        <taxon>Hexapoda</taxon>
        <taxon>Insecta</taxon>
        <taxon>Pterygota</taxon>
        <taxon>Neoptera</taxon>
        <taxon>Endopterygota</taxon>
        <taxon>Coleoptera</taxon>
        <taxon>Polyphaga</taxon>
        <taxon>Cucujiformia</taxon>
        <taxon>Coccinelloidea</taxon>
        <taxon>Coccinellidae</taxon>
        <taxon>Epilachninae</taxon>
        <taxon>Epilachnini</taxon>
        <taxon>Henosepilachna</taxon>
    </lineage>
</organism>
<gene>
    <name evidence="2" type="ORF">WA026_018454</name>
</gene>
<protein>
    <submittedName>
        <fullName evidence="2">Uncharacterized protein</fullName>
    </submittedName>
</protein>
<dbReference type="AlphaFoldDB" id="A0AAW1V3W2"/>
<proteinExistence type="predicted"/>
<keyword evidence="1" id="KW-0175">Coiled coil</keyword>
<evidence type="ECO:0000313" key="3">
    <source>
        <dbReference type="Proteomes" id="UP001431783"/>
    </source>
</evidence>
<feature type="coiled-coil region" evidence="1">
    <location>
        <begin position="660"/>
        <end position="687"/>
    </location>
</feature>
<keyword evidence="3" id="KW-1185">Reference proteome</keyword>
<comment type="caution">
    <text evidence="2">The sequence shown here is derived from an EMBL/GenBank/DDBJ whole genome shotgun (WGS) entry which is preliminary data.</text>
</comment>
<name>A0AAW1V3W2_9CUCU</name>
<evidence type="ECO:0000313" key="2">
    <source>
        <dbReference type="EMBL" id="KAK9886801.1"/>
    </source>
</evidence>
<reference evidence="2 3" key="1">
    <citation type="submission" date="2023-03" db="EMBL/GenBank/DDBJ databases">
        <title>Genome insight into feeding habits of ladybird beetles.</title>
        <authorList>
            <person name="Li H.-S."/>
            <person name="Huang Y.-H."/>
            <person name="Pang H."/>
        </authorList>
    </citation>
    <scope>NUCLEOTIDE SEQUENCE [LARGE SCALE GENOMIC DNA]</scope>
    <source>
        <strain evidence="2">SYSU_2023b</strain>
        <tissue evidence="2">Whole body</tissue>
    </source>
</reference>
<evidence type="ECO:0000256" key="1">
    <source>
        <dbReference type="SAM" id="Coils"/>
    </source>
</evidence>
<sequence>MPLHMLENSSTGVLKNVINSGISDHSSETCVEDTSEKNTSVVSMQIFTGEVDKEVILNEQSTTKEKKNTGLQPELSRRAREITNEYCNIVSKSIECLINARSSPVSNETSNELIIYLMHLEEPLKFLKDSLEHLKKSVNENDETFAEQLIRLDKFFSNLIDFSMTLNTNSIEILNMDALRSSISSIRENVAITLNTKNETMNFIMEPMKLIHWTSANIENFMTIIAIQQNVIPPLMELQLSLKQCITKMEPSKELIFMKNLIQPIQNINSDVLMLKKETQEFIQTNMLPSADQVVKLAIPLNKLNEIICEYGEIVDQEKMSHLKDKLNLLKYGISQLNPDEYWFKLFSSMNEVLQKILTDFDNSNMNTEITQKLNESIESLKQQIEILRCCNFNNKEVILPIQSQINEGLDNLRDNLIEITDYEDHQQLHMTKQQLQSFLNKMNDAIVELSEIQIKNKISKEPSTVFELKIYIDELTKTYQSVKYKHLFIELVDELKTKLVLIEKYIVKEKILEKSERISTEIKQFEQNASNLKSNSGVPESIVYSFMKLSENMKDLNIGIEAFVASDEENFETSKCVTLEKLNELIPSIQILSLLSTHISENITHDDLQLALVDMKNVLETIKHNITGTDHSQLILTPLEELLRVISQICVAKQHDIRNTKLLTNLEELEGTINSLQSNCSSYSADAISCIFGLRSHY</sequence>
<dbReference type="EMBL" id="JARQZJ010000102">
    <property type="protein sequence ID" value="KAK9886801.1"/>
    <property type="molecule type" value="Genomic_DNA"/>
</dbReference>
<feature type="coiled-coil region" evidence="1">
    <location>
        <begin position="509"/>
        <end position="536"/>
    </location>
</feature>
<accession>A0AAW1V3W2</accession>